<dbReference type="RefSeq" id="XP_024663694.1">
    <property type="nucleotide sequence ID" value="XM_024807926.1"/>
</dbReference>
<dbReference type="AlphaFoldDB" id="A0A2T0FFI4"/>
<evidence type="ECO:0000259" key="7">
    <source>
        <dbReference type="PROSITE" id="PS51805"/>
    </source>
</evidence>
<name>A0A2T0FFI4_9ASCO</name>
<sequence>MKSKKIIETPRIEKPYEEIYPHLNINKPLPIVFTPGHTGALPAVSVKIPVIRNGNSNEESELVRYDDRVATKNAELTKLGYSTAFALPKAHYLRNDPIAHPRFPEQVLPGDSKGIPCKHDSLEFVEYDMDEQDLGFLGYLVSQYGVPITAEIFEVTFSMLELESFKIELNMKHKNERMQLIDETQQCVICNEADVDNLNSIVYCDGCDIAVHQECYGVPFIPEGQWLCRRCKAQAPATSISCLFCPHRSGALTKTKEGRWAHVLCGLWIPELSIGNGVYMEPINGTRLIPRDRWRLNCFICQRKQGACIQCAYGDCTTAFHATCGQSAGLSMTLVGGIAGALADPTTLVAFCSRHTPKNAPVHADIALARRALDLEASEAQKEEELDQKRYPEWRTKKGALYVPTIVRDMVTSNIMRRFNIDLTAVMPAICRYWTLKRDDIGAMFSKRLVHALDTSRQESFSAENRAYDLALERERLKEYLDLALRARKSLDGRSRKRHKAT</sequence>
<dbReference type="GeneID" id="36515117"/>
<evidence type="ECO:0000313" key="9">
    <source>
        <dbReference type="Proteomes" id="UP000238350"/>
    </source>
</evidence>
<dbReference type="PANTHER" id="PTHR13793">
    <property type="entry name" value="PHD FINGER PROTEINS"/>
    <property type="match status" value="1"/>
</dbReference>
<protein>
    <submittedName>
        <fullName evidence="8">NuA3 HAT complex component NTO1</fullName>
    </submittedName>
</protein>
<evidence type="ECO:0000256" key="5">
    <source>
        <dbReference type="PROSITE-ProRule" id="PRU00146"/>
    </source>
</evidence>
<dbReference type="OrthoDB" id="20839at2759"/>
<evidence type="ECO:0000256" key="4">
    <source>
        <dbReference type="ARBA" id="ARBA00022833"/>
    </source>
</evidence>
<organism evidence="8 9">
    <name type="scientific">Wickerhamiella sorbophila</name>
    <dbReference type="NCBI Taxonomy" id="45607"/>
    <lineage>
        <taxon>Eukaryota</taxon>
        <taxon>Fungi</taxon>
        <taxon>Dikarya</taxon>
        <taxon>Ascomycota</taxon>
        <taxon>Saccharomycotina</taxon>
        <taxon>Dipodascomycetes</taxon>
        <taxon>Dipodascales</taxon>
        <taxon>Trichomonascaceae</taxon>
        <taxon>Wickerhamiella</taxon>
    </lineage>
</organism>
<keyword evidence="2" id="KW-0677">Repeat</keyword>
<keyword evidence="3 5" id="KW-0863">Zinc-finger</keyword>
<evidence type="ECO:0000256" key="1">
    <source>
        <dbReference type="ARBA" id="ARBA00022723"/>
    </source>
</evidence>
<accession>A0A2T0FFI4</accession>
<dbReference type="SMART" id="SM00249">
    <property type="entry name" value="PHD"/>
    <property type="match status" value="2"/>
</dbReference>
<dbReference type="CDD" id="cd15492">
    <property type="entry name" value="PHD_BRPF_JADE_like"/>
    <property type="match status" value="1"/>
</dbReference>
<dbReference type="GO" id="GO:0008270">
    <property type="term" value="F:zinc ion binding"/>
    <property type="evidence" value="ECO:0007669"/>
    <property type="project" value="UniProtKB-KW"/>
</dbReference>
<dbReference type="Pfam" id="PF10513">
    <property type="entry name" value="EPL1"/>
    <property type="match status" value="1"/>
</dbReference>
<dbReference type="InterPro" id="IPR019787">
    <property type="entry name" value="Znf_PHD-finger"/>
</dbReference>
<dbReference type="InterPro" id="IPR050701">
    <property type="entry name" value="Histone_Mod_Regulator"/>
</dbReference>
<dbReference type="PROSITE" id="PS50016">
    <property type="entry name" value="ZF_PHD_2"/>
    <property type="match status" value="1"/>
</dbReference>
<dbReference type="InterPro" id="IPR001965">
    <property type="entry name" value="Znf_PHD"/>
</dbReference>
<dbReference type="InterPro" id="IPR019542">
    <property type="entry name" value="Enhancer_polycomb-like_N"/>
</dbReference>
<dbReference type="PANTHER" id="PTHR13793:SF107">
    <property type="entry name" value="BROMODOMAIN-CONTAINING PROTEIN HOMOLOG"/>
    <property type="match status" value="1"/>
</dbReference>
<dbReference type="Gene3D" id="3.30.40.10">
    <property type="entry name" value="Zinc/RING finger domain, C3HC4 (zinc finger)"/>
    <property type="match status" value="2"/>
</dbReference>
<dbReference type="STRING" id="45607.A0A2T0FFI4"/>
<dbReference type="EMBL" id="NDIQ01000001">
    <property type="protein sequence ID" value="PRT53748.1"/>
    <property type="molecule type" value="Genomic_DNA"/>
</dbReference>
<evidence type="ECO:0000313" key="8">
    <source>
        <dbReference type="EMBL" id="PRT53748.1"/>
    </source>
</evidence>
<keyword evidence="4" id="KW-0862">Zinc</keyword>
<dbReference type="GO" id="GO:0006357">
    <property type="term" value="P:regulation of transcription by RNA polymerase II"/>
    <property type="evidence" value="ECO:0007669"/>
    <property type="project" value="TreeGrafter"/>
</dbReference>
<gene>
    <name evidence="8" type="ORF">B9G98_01368</name>
</gene>
<dbReference type="Pfam" id="PF13831">
    <property type="entry name" value="PHD_2"/>
    <property type="match status" value="1"/>
</dbReference>
<dbReference type="SUPFAM" id="SSF57903">
    <property type="entry name" value="FYVE/PHD zinc finger"/>
    <property type="match status" value="1"/>
</dbReference>
<keyword evidence="1" id="KW-0479">Metal-binding</keyword>
<dbReference type="InterPro" id="IPR011011">
    <property type="entry name" value="Znf_FYVE_PHD"/>
</dbReference>
<proteinExistence type="predicted"/>
<evidence type="ECO:0000256" key="3">
    <source>
        <dbReference type="ARBA" id="ARBA00022771"/>
    </source>
</evidence>
<feature type="domain" description="PHD-type" evidence="7">
    <location>
        <begin position="239"/>
        <end position="356"/>
    </location>
</feature>
<dbReference type="InterPro" id="IPR034732">
    <property type="entry name" value="EPHD"/>
</dbReference>
<feature type="domain" description="PHD-type" evidence="6">
    <location>
        <begin position="184"/>
        <end position="234"/>
    </location>
</feature>
<evidence type="ECO:0000259" key="6">
    <source>
        <dbReference type="PROSITE" id="PS50016"/>
    </source>
</evidence>
<comment type="caution">
    <text evidence="8">The sequence shown here is derived from an EMBL/GenBank/DDBJ whole genome shotgun (WGS) entry which is preliminary data.</text>
</comment>
<dbReference type="Proteomes" id="UP000238350">
    <property type="component" value="Unassembled WGS sequence"/>
</dbReference>
<dbReference type="InterPro" id="IPR013083">
    <property type="entry name" value="Znf_RING/FYVE/PHD"/>
</dbReference>
<dbReference type="PROSITE" id="PS51805">
    <property type="entry name" value="EPHD"/>
    <property type="match status" value="1"/>
</dbReference>
<reference evidence="8 9" key="1">
    <citation type="submission" date="2017-04" db="EMBL/GenBank/DDBJ databases">
        <title>Genome sequencing of [Candida] sorbophila.</title>
        <authorList>
            <person name="Ahn J.O."/>
        </authorList>
    </citation>
    <scope>NUCLEOTIDE SEQUENCE [LARGE SCALE GENOMIC DNA]</scope>
    <source>
        <strain evidence="8 9">DS02</strain>
    </source>
</reference>
<evidence type="ECO:0000256" key="2">
    <source>
        <dbReference type="ARBA" id="ARBA00022737"/>
    </source>
</evidence>
<dbReference type="Pfam" id="PF13832">
    <property type="entry name" value="zf-HC5HC2H_2"/>
    <property type="match status" value="1"/>
</dbReference>
<keyword evidence="9" id="KW-1185">Reference proteome</keyword>